<sequence>MADSRETLLTAVNNKINIKSNYWIIDALESRGFSWIFFDQSSLWKAGLSWSIFFLLAICVPILSHLVFQCSTCDYNHRRPFDLIVQSSLSVFSAISFVSLSSFSRKYGLRRFLFLDKMSDVSDKVRHGYSDQLHRAMKFYCAFVVPCFLADAIYKIWWFISGAHQIPFISNIYLSHTIACVLLLGSWLYRTSLFFLVCMLFKLTCSLQIFRLDDFAKVFERQGDVGLILMEHLAIRRTLRIISHRFRGFVLSTLILVTASQFASLLVLTRTGSLVNISTAGELALCSATLVSGLLICLRYAAKITHKAQSVTSLAAKWHTCATVDSFNDIDPIDETPSTNITSERENYNFNPHSHSDSEEGDEDELDNTKLVPVYRHTVSFQKRQALVTYFENNKAGITVFGFMLDRFLINPISAMYNDHSNELHNQYKLNTVIGYRLPPPPIGRVPSTTTVFYHSNDGGRLMITSSEI</sequence>
<proteinExistence type="predicted"/>
<dbReference type="EMBL" id="CAKMRJ010005634">
    <property type="protein sequence ID" value="CAH1448234.1"/>
    <property type="molecule type" value="Genomic_DNA"/>
</dbReference>
<evidence type="ECO:0000256" key="1">
    <source>
        <dbReference type="SAM" id="MobiDB-lite"/>
    </source>
</evidence>
<dbReference type="PANTHER" id="PTHR31963">
    <property type="entry name" value="RAS GUANINE NUCLEOTIDE EXCHANGE FACTOR K"/>
    <property type="match status" value="1"/>
</dbReference>
<feature type="transmembrane region" description="Helical" evidence="2">
    <location>
        <begin position="43"/>
        <end position="63"/>
    </location>
</feature>
<comment type="caution">
    <text evidence="3">The sequence shown here is derived from an EMBL/GenBank/DDBJ whole genome shotgun (WGS) entry which is preliminary data.</text>
</comment>
<reference evidence="3 4" key="1">
    <citation type="submission" date="2022-01" db="EMBL/GenBank/DDBJ databases">
        <authorList>
            <person name="Xiong W."/>
            <person name="Schranz E."/>
        </authorList>
    </citation>
    <scope>NUCLEOTIDE SEQUENCE [LARGE SCALE GENOMIC DNA]</scope>
</reference>
<name>A0AAU9PDJ0_9ASTR</name>
<evidence type="ECO:0000313" key="4">
    <source>
        <dbReference type="Proteomes" id="UP001157418"/>
    </source>
</evidence>
<feature type="transmembrane region" description="Helical" evidence="2">
    <location>
        <begin position="139"/>
        <end position="160"/>
    </location>
</feature>
<evidence type="ECO:0000313" key="3">
    <source>
        <dbReference type="EMBL" id="CAH1448234.1"/>
    </source>
</evidence>
<protein>
    <recommendedName>
        <fullName evidence="5">Gustatory receptor</fullName>
    </recommendedName>
</protein>
<keyword evidence="2" id="KW-1133">Transmembrane helix</keyword>
<feature type="region of interest" description="Disordered" evidence="1">
    <location>
        <begin position="333"/>
        <end position="365"/>
    </location>
</feature>
<dbReference type="AlphaFoldDB" id="A0AAU9PDJ0"/>
<dbReference type="PANTHER" id="PTHR31963:SF18">
    <property type="entry name" value="EXTRACELLULAR LIGAND-GATED ION CHANNEL PROTEIN"/>
    <property type="match status" value="1"/>
</dbReference>
<feature type="transmembrane region" description="Helical" evidence="2">
    <location>
        <begin position="246"/>
        <end position="268"/>
    </location>
</feature>
<accession>A0AAU9PDJ0</accession>
<dbReference type="InterPro" id="IPR021924">
    <property type="entry name" value="DUF3537"/>
</dbReference>
<evidence type="ECO:0008006" key="5">
    <source>
        <dbReference type="Google" id="ProtNLM"/>
    </source>
</evidence>
<feature type="transmembrane region" description="Helical" evidence="2">
    <location>
        <begin position="83"/>
        <end position="103"/>
    </location>
</feature>
<keyword evidence="2" id="KW-0472">Membrane</keyword>
<gene>
    <name evidence="3" type="ORF">LVIROSA_LOCUS33792</name>
</gene>
<feature type="transmembrane region" description="Helical" evidence="2">
    <location>
        <begin position="280"/>
        <end position="302"/>
    </location>
</feature>
<organism evidence="3 4">
    <name type="scientific">Lactuca virosa</name>
    <dbReference type="NCBI Taxonomy" id="75947"/>
    <lineage>
        <taxon>Eukaryota</taxon>
        <taxon>Viridiplantae</taxon>
        <taxon>Streptophyta</taxon>
        <taxon>Embryophyta</taxon>
        <taxon>Tracheophyta</taxon>
        <taxon>Spermatophyta</taxon>
        <taxon>Magnoliopsida</taxon>
        <taxon>eudicotyledons</taxon>
        <taxon>Gunneridae</taxon>
        <taxon>Pentapetalae</taxon>
        <taxon>asterids</taxon>
        <taxon>campanulids</taxon>
        <taxon>Asterales</taxon>
        <taxon>Asteraceae</taxon>
        <taxon>Cichorioideae</taxon>
        <taxon>Cichorieae</taxon>
        <taxon>Lactucinae</taxon>
        <taxon>Lactuca</taxon>
    </lineage>
</organism>
<feature type="transmembrane region" description="Helical" evidence="2">
    <location>
        <begin position="172"/>
        <end position="201"/>
    </location>
</feature>
<keyword evidence="4" id="KW-1185">Reference proteome</keyword>
<evidence type="ECO:0000256" key="2">
    <source>
        <dbReference type="SAM" id="Phobius"/>
    </source>
</evidence>
<feature type="compositionally biased region" description="Polar residues" evidence="1">
    <location>
        <begin position="336"/>
        <end position="353"/>
    </location>
</feature>
<dbReference type="Pfam" id="PF12056">
    <property type="entry name" value="DUF3537"/>
    <property type="match status" value="1"/>
</dbReference>
<dbReference type="Proteomes" id="UP001157418">
    <property type="component" value="Unassembled WGS sequence"/>
</dbReference>
<keyword evidence="2" id="KW-0812">Transmembrane</keyword>